<dbReference type="EMBL" id="BARS01053706">
    <property type="protein sequence ID" value="GAG53089.1"/>
    <property type="molecule type" value="Genomic_DNA"/>
</dbReference>
<evidence type="ECO:0000259" key="1">
    <source>
        <dbReference type="Pfam" id="PF08244"/>
    </source>
</evidence>
<organism evidence="2">
    <name type="scientific">marine sediment metagenome</name>
    <dbReference type="NCBI Taxonomy" id="412755"/>
    <lineage>
        <taxon>unclassified sequences</taxon>
        <taxon>metagenomes</taxon>
        <taxon>ecological metagenomes</taxon>
    </lineage>
</organism>
<dbReference type="InterPro" id="IPR013320">
    <property type="entry name" value="ConA-like_dom_sf"/>
</dbReference>
<comment type="caution">
    <text evidence="2">The sequence shown here is derived from an EMBL/GenBank/DDBJ whole genome shotgun (WGS) entry which is preliminary data.</text>
</comment>
<name>X0YB89_9ZZZZ</name>
<feature type="domain" description="Glycosyl hydrolase family 32 C-terminal" evidence="1">
    <location>
        <begin position="34"/>
        <end position="154"/>
    </location>
</feature>
<dbReference type="Pfam" id="PF08244">
    <property type="entry name" value="Glyco_hydro_32C"/>
    <property type="match status" value="1"/>
</dbReference>
<sequence>PCELTLRTTSAGIRLFSQPVKEIDLIHAKTHTWKEEMLSEGDKVLGGIAGDLFDIRAEFGVGDATEFGFTIRGIPVIYDVEKRELACIDKTAPFQQMEGKIRLQLLVDRTSIEIFGNDGVLVMPIGVIPPDDKGSLAVFSRGGSTRVHSLEVHELKSAWER</sequence>
<dbReference type="GO" id="GO:0005987">
    <property type="term" value="P:sucrose catabolic process"/>
    <property type="evidence" value="ECO:0007669"/>
    <property type="project" value="TreeGrafter"/>
</dbReference>
<dbReference type="PANTHER" id="PTHR42800">
    <property type="entry name" value="EXOINULINASE INUD (AFU_ORTHOLOGUE AFUA_5G00480)"/>
    <property type="match status" value="1"/>
</dbReference>
<dbReference type="InterPro" id="IPR013189">
    <property type="entry name" value="Glyco_hydro_32_C"/>
</dbReference>
<dbReference type="PANTHER" id="PTHR42800:SF1">
    <property type="entry name" value="EXOINULINASE INUD (AFU_ORTHOLOGUE AFUA_5G00480)"/>
    <property type="match status" value="1"/>
</dbReference>
<proteinExistence type="predicted"/>
<dbReference type="Gene3D" id="2.60.120.560">
    <property type="entry name" value="Exo-inulinase, domain 1"/>
    <property type="match status" value="1"/>
</dbReference>
<gene>
    <name evidence="2" type="ORF">S01H1_79634</name>
</gene>
<reference evidence="2" key="1">
    <citation type="journal article" date="2014" name="Front. Microbiol.">
        <title>High frequency of phylogenetically diverse reductive dehalogenase-homologous genes in deep subseafloor sedimentary metagenomes.</title>
        <authorList>
            <person name="Kawai M."/>
            <person name="Futagami T."/>
            <person name="Toyoda A."/>
            <person name="Takaki Y."/>
            <person name="Nishi S."/>
            <person name="Hori S."/>
            <person name="Arai W."/>
            <person name="Tsubouchi T."/>
            <person name="Morono Y."/>
            <person name="Uchiyama I."/>
            <person name="Ito T."/>
            <person name="Fujiyama A."/>
            <person name="Inagaki F."/>
            <person name="Takami H."/>
        </authorList>
    </citation>
    <scope>NUCLEOTIDE SEQUENCE</scope>
    <source>
        <strain evidence="2">Expedition CK06-06</strain>
    </source>
</reference>
<dbReference type="GO" id="GO:0005737">
    <property type="term" value="C:cytoplasm"/>
    <property type="evidence" value="ECO:0007669"/>
    <property type="project" value="TreeGrafter"/>
</dbReference>
<accession>X0YB89</accession>
<protein>
    <recommendedName>
        <fullName evidence="1">Glycosyl hydrolase family 32 C-terminal domain-containing protein</fullName>
    </recommendedName>
</protein>
<dbReference type="SUPFAM" id="SSF49899">
    <property type="entry name" value="Concanavalin A-like lectins/glucanases"/>
    <property type="match status" value="1"/>
</dbReference>
<feature type="non-terminal residue" evidence="2">
    <location>
        <position position="1"/>
    </location>
</feature>
<dbReference type="GO" id="GO:0004575">
    <property type="term" value="F:sucrose alpha-glucosidase activity"/>
    <property type="evidence" value="ECO:0007669"/>
    <property type="project" value="TreeGrafter"/>
</dbReference>
<dbReference type="AlphaFoldDB" id="X0YB89"/>
<evidence type="ECO:0000313" key="2">
    <source>
        <dbReference type="EMBL" id="GAG53089.1"/>
    </source>
</evidence>